<feature type="chain" id="PRO_5038014760" description="Lipoprotein SmpA/OmlA domain-containing protein" evidence="1">
    <location>
        <begin position="23"/>
        <end position="144"/>
    </location>
</feature>
<keyword evidence="1" id="KW-0732">Signal</keyword>
<reference evidence="2 3" key="1">
    <citation type="submission" date="2020-10" db="EMBL/GenBank/DDBJ databases">
        <title>Connecting structure to function with the recovery of over 1000 high-quality activated sludge metagenome-assembled genomes encoding full-length rRNA genes using long-read sequencing.</title>
        <authorList>
            <person name="Singleton C.M."/>
            <person name="Petriglieri F."/>
            <person name="Kristensen J.M."/>
            <person name="Kirkegaard R.H."/>
            <person name="Michaelsen T.Y."/>
            <person name="Andersen M.H."/>
            <person name="Karst S.M."/>
            <person name="Dueholm M.S."/>
            <person name="Nielsen P.H."/>
            <person name="Albertsen M."/>
        </authorList>
    </citation>
    <scope>NUCLEOTIDE SEQUENCE [LARGE SCALE GENOMIC DNA]</scope>
    <source>
        <strain evidence="2">EsbW_18-Q3-R4-48_BATAC.463</strain>
    </source>
</reference>
<gene>
    <name evidence="2" type="ORF">IPJ38_14525</name>
</gene>
<dbReference type="AlphaFoldDB" id="A0A935N262"/>
<feature type="signal peptide" evidence="1">
    <location>
        <begin position="1"/>
        <end position="22"/>
    </location>
</feature>
<proteinExistence type="predicted"/>
<dbReference type="EMBL" id="JADJMS010000032">
    <property type="protein sequence ID" value="MBK7416135.1"/>
    <property type="molecule type" value="Genomic_DNA"/>
</dbReference>
<organism evidence="2 3">
    <name type="scientific">Candidatus Dechloromonas phosphorivorans</name>
    <dbReference type="NCBI Taxonomy" id="2899244"/>
    <lineage>
        <taxon>Bacteria</taxon>
        <taxon>Pseudomonadati</taxon>
        <taxon>Pseudomonadota</taxon>
        <taxon>Betaproteobacteria</taxon>
        <taxon>Rhodocyclales</taxon>
        <taxon>Azonexaceae</taxon>
        <taxon>Dechloromonas</taxon>
    </lineage>
</organism>
<evidence type="ECO:0000313" key="3">
    <source>
        <dbReference type="Proteomes" id="UP000739411"/>
    </source>
</evidence>
<dbReference type="Proteomes" id="UP000739411">
    <property type="component" value="Unassembled WGS sequence"/>
</dbReference>
<evidence type="ECO:0000256" key="1">
    <source>
        <dbReference type="SAM" id="SignalP"/>
    </source>
</evidence>
<sequence length="144" mass="15276">MHKARQITFITLLTIACGSVIAQDSEKKADAPAAASAEPAAPVIVGNPPADSPFGKLKIGMTYDEAIAIVGKPSSESSWCTGKQHIPFYFGNDKGRALAIFNGMGKLEFNASVTLLPFRICKGSTPLDLVYVEYSPETTAEAPK</sequence>
<comment type="caution">
    <text evidence="2">The sequence shown here is derived from an EMBL/GenBank/DDBJ whole genome shotgun (WGS) entry which is preliminary data.</text>
</comment>
<protein>
    <recommendedName>
        <fullName evidence="4">Lipoprotein SmpA/OmlA domain-containing protein</fullName>
    </recommendedName>
</protein>
<evidence type="ECO:0000313" key="2">
    <source>
        <dbReference type="EMBL" id="MBK7416135.1"/>
    </source>
</evidence>
<dbReference type="PROSITE" id="PS51257">
    <property type="entry name" value="PROKAR_LIPOPROTEIN"/>
    <property type="match status" value="1"/>
</dbReference>
<accession>A0A935N262</accession>
<evidence type="ECO:0008006" key="4">
    <source>
        <dbReference type="Google" id="ProtNLM"/>
    </source>
</evidence>
<name>A0A935N262_9RHOO</name>